<keyword evidence="5 9" id="KW-1133">Transmembrane helix</keyword>
<organism evidence="10">
    <name type="scientific">Gloeochaete wittrockiana</name>
    <dbReference type="NCBI Taxonomy" id="38269"/>
    <lineage>
        <taxon>Eukaryota</taxon>
        <taxon>Glaucocystophyceae</taxon>
        <taxon>Gloeochaetales</taxon>
        <taxon>Gloeochaetaceae</taxon>
        <taxon>Gloeochaete</taxon>
    </lineage>
</organism>
<dbReference type="GO" id="GO:0006099">
    <property type="term" value="P:tricarboxylic acid cycle"/>
    <property type="evidence" value="ECO:0007669"/>
    <property type="project" value="InterPro"/>
</dbReference>
<evidence type="ECO:0000313" key="10">
    <source>
        <dbReference type="EMBL" id="AIM52035.1"/>
    </source>
</evidence>
<dbReference type="GeneID" id="20832911"/>
<dbReference type="PANTHER" id="PTHR10978:SF5">
    <property type="entry name" value="SUCCINATE DEHYDROGENASE CYTOCHROME B560 SUBUNIT, MITOCHONDRIAL"/>
    <property type="match status" value="1"/>
</dbReference>
<evidence type="ECO:0000256" key="2">
    <source>
        <dbReference type="ARBA" id="ARBA00022617"/>
    </source>
</evidence>
<feature type="transmembrane region" description="Helical" evidence="9">
    <location>
        <begin position="64"/>
        <end position="85"/>
    </location>
</feature>
<evidence type="ECO:0000256" key="3">
    <source>
        <dbReference type="ARBA" id="ARBA00022692"/>
    </source>
</evidence>
<dbReference type="AlphaFoldDB" id="A0A096Y6S1"/>
<dbReference type="Gene3D" id="1.20.1300.10">
    <property type="entry name" value="Fumarate reductase/succinate dehydrogenase, transmembrane subunit"/>
    <property type="match status" value="1"/>
</dbReference>
<accession>A0A096Y6S1</accession>
<reference evidence="10" key="1">
    <citation type="journal article" date="2014" name="Genome Biol. Evol.">
        <title>The mitochondrial genomes of the glaucophytes Gloeochaete wittrockiana and Cyanoptyche gloeocystis: multilocus phylogenetics suggests a monophyletic archaeplastida.</title>
        <authorList>
            <person name="Jackson C."/>
            <person name="Reyes-Prieto A."/>
        </authorList>
    </citation>
    <scope>NUCLEOTIDE SEQUENCE</scope>
    <source>
        <strain evidence="10">SAG 46.84</strain>
    </source>
</reference>
<dbReference type="GO" id="GO:0046872">
    <property type="term" value="F:metal ion binding"/>
    <property type="evidence" value="ECO:0007669"/>
    <property type="project" value="UniProtKB-KW"/>
</dbReference>
<dbReference type="PROSITE" id="PS01001">
    <property type="entry name" value="SDH_CYT_2"/>
    <property type="match status" value="1"/>
</dbReference>
<dbReference type="Pfam" id="PF01127">
    <property type="entry name" value="Sdh_cyt"/>
    <property type="match status" value="1"/>
</dbReference>
<gene>
    <name evidence="10" type="primary">sdh3</name>
</gene>
<reference evidence="10" key="2">
    <citation type="submission" date="2014-05" db="EMBL/GenBank/DDBJ databases">
        <authorList>
            <person name="Jackson C.J."/>
            <person name="Reyes-Prieto A."/>
        </authorList>
    </citation>
    <scope>NUCLEOTIDE SEQUENCE</scope>
    <source>
        <strain evidence="10">SAG 46.84</strain>
    </source>
</reference>
<feature type="transmembrane region" description="Helical" evidence="9">
    <location>
        <begin position="20"/>
        <end position="43"/>
    </location>
</feature>
<evidence type="ECO:0000256" key="7">
    <source>
        <dbReference type="ARBA" id="ARBA00023136"/>
    </source>
</evidence>
<evidence type="ECO:0000256" key="1">
    <source>
        <dbReference type="ARBA" id="ARBA00004141"/>
    </source>
</evidence>
<dbReference type="InterPro" id="IPR034804">
    <property type="entry name" value="SQR/QFR_C/D"/>
</dbReference>
<dbReference type="PANTHER" id="PTHR10978">
    <property type="entry name" value="SUCCINATE DEHYDROGENASE CYTOCHROME B560 SUBUNIT"/>
    <property type="match status" value="1"/>
</dbReference>
<dbReference type="RefSeq" id="YP_009092449.1">
    <property type="nucleotide sequence ID" value="NC_025293.1"/>
</dbReference>
<keyword evidence="10" id="KW-0496">Mitochondrion</keyword>
<evidence type="ECO:0000256" key="5">
    <source>
        <dbReference type="ARBA" id="ARBA00022989"/>
    </source>
</evidence>
<evidence type="ECO:0000256" key="8">
    <source>
        <dbReference type="PIRSR" id="PIRSR000178-1"/>
    </source>
</evidence>
<dbReference type="SUPFAM" id="SSF81343">
    <property type="entry name" value="Fumarate reductase respiratory complex transmembrane subunits"/>
    <property type="match status" value="1"/>
</dbReference>
<comment type="subcellular location">
    <subcellularLocation>
        <location evidence="1">Membrane</location>
        <topology evidence="1">Multi-pass membrane protein</topology>
    </subcellularLocation>
</comment>
<dbReference type="EMBL" id="KJ867410">
    <property type="protein sequence ID" value="AIM52035.1"/>
    <property type="molecule type" value="Genomic_DNA"/>
</dbReference>
<feature type="binding site" description="axial binding residue" evidence="8">
    <location>
        <position position="84"/>
    </location>
    <ligand>
        <name>heme</name>
        <dbReference type="ChEBI" id="CHEBI:30413"/>
        <note>ligand shared with second transmembrane subunit</note>
    </ligand>
    <ligandPart>
        <name>Fe</name>
        <dbReference type="ChEBI" id="CHEBI:18248"/>
    </ligandPart>
</feature>
<evidence type="ECO:0000256" key="4">
    <source>
        <dbReference type="ARBA" id="ARBA00022723"/>
    </source>
</evidence>
<feature type="transmembrane region" description="Helical" evidence="9">
    <location>
        <begin position="105"/>
        <end position="128"/>
    </location>
</feature>
<dbReference type="NCBIfam" id="TIGR02970">
    <property type="entry name" value="succ_dehyd_cytB"/>
    <property type="match status" value="1"/>
</dbReference>
<dbReference type="GO" id="GO:0016020">
    <property type="term" value="C:membrane"/>
    <property type="evidence" value="ECO:0007669"/>
    <property type="project" value="UniProtKB-SubCell"/>
</dbReference>
<keyword evidence="2 8" id="KW-0349">Heme</keyword>
<dbReference type="InterPro" id="IPR014314">
    <property type="entry name" value="Succ_DH_cytb556"/>
</dbReference>
<dbReference type="GO" id="GO:0009055">
    <property type="term" value="F:electron transfer activity"/>
    <property type="evidence" value="ECO:0007669"/>
    <property type="project" value="InterPro"/>
</dbReference>
<geneLocation type="mitochondrion" evidence="10"/>
<dbReference type="CDD" id="cd03499">
    <property type="entry name" value="SQR_TypeC_SdhC"/>
    <property type="match status" value="1"/>
</dbReference>
<dbReference type="InterPro" id="IPR000701">
    <property type="entry name" value="SuccDH_FuR_B_TM-su"/>
</dbReference>
<protein>
    <submittedName>
        <fullName evidence="10">Succinate dehydrogenase subunit 3</fullName>
    </submittedName>
</protein>
<proteinExistence type="predicted"/>
<keyword evidence="4 8" id="KW-0479">Metal-binding</keyword>
<dbReference type="PIRSF" id="PIRSF000178">
    <property type="entry name" value="SDH_cyt_b560"/>
    <property type="match status" value="1"/>
</dbReference>
<dbReference type="PROSITE" id="PS01000">
    <property type="entry name" value="SDH_CYT_1"/>
    <property type="match status" value="1"/>
</dbReference>
<name>A0A096Y6S1_9EUKA</name>
<evidence type="ECO:0000256" key="6">
    <source>
        <dbReference type="ARBA" id="ARBA00023004"/>
    </source>
</evidence>
<sequence length="129" mass="15258">MLKNRPTSPHLQVYSLQINSFLSIMHRVTGFFLSFLFFFFILFKLKDYNILLFPYYSKFTLTSYFVSIGYSFLLCFLTIMFYYHLFNGLRHIFWDTGLGFTVPNILSSSLLILLVSFLFSTIEIVLTFS</sequence>
<comment type="cofactor">
    <cofactor evidence="8">
        <name>heme</name>
        <dbReference type="ChEBI" id="CHEBI:30413"/>
    </cofactor>
    <text evidence="8">The heme is bound between the two transmembrane subunits.</text>
</comment>
<dbReference type="InterPro" id="IPR018495">
    <property type="entry name" value="Succ_DH_cyt_bsu_CS"/>
</dbReference>
<evidence type="ECO:0000256" key="9">
    <source>
        <dbReference type="SAM" id="Phobius"/>
    </source>
</evidence>
<keyword evidence="7 9" id="KW-0472">Membrane</keyword>
<keyword evidence="3 9" id="KW-0812">Transmembrane</keyword>
<keyword evidence="6 8" id="KW-0408">Iron</keyword>